<dbReference type="InterPro" id="IPR036407">
    <property type="entry name" value="DM_DNA-bd_sf"/>
</dbReference>
<evidence type="ECO:0000313" key="7">
    <source>
        <dbReference type="EMBL" id="KHN81412.1"/>
    </source>
</evidence>
<keyword evidence="1 5" id="KW-0479">Metal-binding</keyword>
<dbReference type="GO" id="GO:0007548">
    <property type="term" value="P:sex differentiation"/>
    <property type="evidence" value="ECO:0007669"/>
    <property type="project" value="TreeGrafter"/>
</dbReference>
<dbReference type="GO" id="GO:0046872">
    <property type="term" value="F:metal ion binding"/>
    <property type="evidence" value="ECO:0007669"/>
    <property type="project" value="UniProtKB-KW"/>
</dbReference>
<dbReference type="PROSITE" id="PS40000">
    <property type="entry name" value="DM_1"/>
    <property type="match status" value="1"/>
</dbReference>
<dbReference type="SUPFAM" id="SSF82927">
    <property type="entry name" value="Cysteine-rich DNA binding domain, (DM domain)"/>
    <property type="match status" value="2"/>
</dbReference>
<feature type="domain" description="DM" evidence="6">
    <location>
        <begin position="213"/>
        <end position="259"/>
    </location>
</feature>
<feature type="domain" description="DM" evidence="6">
    <location>
        <begin position="121"/>
        <end position="166"/>
    </location>
</feature>
<reference evidence="7 8" key="1">
    <citation type="submission" date="2014-11" db="EMBL/GenBank/DDBJ databases">
        <title>Genetic blueprint of the zoonotic pathogen Toxocara canis.</title>
        <authorList>
            <person name="Zhu X.-Q."/>
            <person name="Korhonen P.K."/>
            <person name="Cai H."/>
            <person name="Young N.D."/>
            <person name="Nejsum P."/>
            <person name="von Samson-Himmelstjerna G."/>
            <person name="Boag P.R."/>
            <person name="Tan P."/>
            <person name="Li Q."/>
            <person name="Min J."/>
            <person name="Yang Y."/>
            <person name="Wang X."/>
            <person name="Fang X."/>
            <person name="Hall R.S."/>
            <person name="Hofmann A."/>
            <person name="Sternberg P.W."/>
            <person name="Jex A.R."/>
            <person name="Gasser R.B."/>
        </authorList>
    </citation>
    <scope>NUCLEOTIDE SEQUENCE [LARGE SCALE GENOMIC DNA]</scope>
    <source>
        <strain evidence="7">PN_DK_2014</strain>
    </source>
</reference>
<dbReference type="SMART" id="SM00301">
    <property type="entry name" value="DM"/>
    <property type="match status" value="2"/>
</dbReference>
<evidence type="ECO:0000256" key="5">
    <source>
        <dbReference type="PROSITE-ProRule" id="PRU00070"/>
    </source>
</evidence>
<dbReference type="InterPro" id="IPR026607">
    <property type="entry name" value="DMRT"/>
</dbReference>
<dbReference type="PROSITE" id="PS50809">
    <property type="entry name" value="DM_2"/>
    <property type="match status" value="2"/>
</dbReference>
<dbReference type="PANTHER" id="PTHR12322:SF49">
    <property type="entry name" value="DM DOMAIN-CONTAINING PROTEIN"/>
    <property type="match status" value="1"/>
</dbReference>
<comment type="caution">
    <text evidence="7">The sequence shown here is derived from an EMBL/GenBank/DDBJ whole genome shotgun (WGS) entry which is preliminary data.</text>
</comment>
<gene>
    <name evidence="7" type="primary">DMRT3</name>
    <name evidence="7" type="ORF">Tcan_04359</name>
</gene>
<dbReference type="Proteomes" id="UP000031036">
    <property type="component" value="Unassembled WGS sequence"/>
</dbReference>
<dbReference type="OrthoDB" id="6162476at2759"/>
<dbReference type="GO" id="GO:0000978">
    <property type="term" value="F:RNA polymerase II cis-regulatory region sequence-specific DNA binding"/>
    <property type="evidence" value="ECO:0007669"/>
    <property type="project" value="TreeGrafter"/>
</dbReference>
<comment type="subcellular location">
    <subcellularLocation>
        <location evidence="5">Nucleus</location>
    </subcellularLocation>
</comment>
<dbReference type="InterPro" id="IPR001275">
    <property type="entry name" value="DM_DNA-bd"/>
</dbReference>
<dbReference type="GO" id="GO:0000981">
    <property type="term" value="F:DNA-binding transcription factor activity, RNA polymerase II-specific"/>
    <property type="evidence" value="ECO:0007669"/>
    <property type="project" value="TreeGrafter"/>
</dbReference>
<keyword evidence="3 5" id="KW-0238">DNA-binding</keyword>
<feature type="DNA-binding region" description="DM" evidence="5">
    <location>
        <begin position="213"/>
        <end position="259"/>
    </location>
</feature>
<evidence type="ECO:0000313" key="8">
    <source>
        <dbReference type="Proteomes" id="UP000031036"/>
    </source>
</evidence>
<accession>A0A0B2VIZ4</accession>
<protein>
    <submittedName>
        <fullName evidence="7">Doublesex-and mab-3-related transcription factor 3</fullName>
    </submittedName>
</protein>
<organism evidence="7 8">
    <name type="scientific">Toxocara canis</name>
    <name type="common">Canine roundworm</name>
    <dbReference type="NCBI Taxonomy" id="6265"/>
    <lineage>
        <taxon>Eukaryota</taxon>
        <taxon>Metazoa</taxon>
        <taxon>Ecdysozoa</taxon>
        <taxon>Nematoda</taxon>
        <taxon>Chromadorea</taxon>
        <taxon>Rhabditida</taxon>
        <taxon>Spirurina</taxon>
        <taxon>Ascaridomorpha</taxon>
        <taxon>Ascaridoidea</taxon>
        <taxon>Toxocaridae</taxon>
        <taxon>Toxocara</taxon>
    </lineage>
</organism>
<dbReference type="EMBL" id="JPKZ01001540">
    <property type="protein sequence ID" value="KHN81412.1"/>
    <property type="molecule type" value="Genomic_DNA"/>
</dbReference>
<evidence type="ECO:0000256" key="2">
    <source>
        <dbReference type="ARBA" id="ARBA00022833"/>
    </source>
</evidence>
<dbReference type="Pfam" id="PF00751">
    <property type="entry name" value="DM"/>
    <property type="match status" value="2"/>
</dbReference>
<dbReference type="PANTHER" id="PTHR12322">
    <property type="entry name" value="DOUBLESEX AND MAB-3 RELATED TRANSCRIPTION FACTOR DMRT"/>
    <property type="match status" value="1"/>
</dbReference>
<sequence length="433" mass="48322">MTEGTGISHLKPKAQRTLQFVSLGVAMISTKIIIRSFPSNKNFYKRPLITVLNSGITSKKMLSEDVMAEMSSQVVECQRYFAISKKIPKEDVMAEMSSQVVECQRYFAISKKIPKDVKRYCGMCRQHGVMVETRGHNCSYKSCECPRCLLIRQRRRIMSTQIRLRRAQDKKFQRTSEPTEADVIPKNRCDSREKSSGSEINAAIEAKNMCYFCQKCKNHGILMWKKDHKRHCRFADCTCEQCELIETRRKLDQHLKGSRMSKTTAPKGVIEYALPNPNPSTTSCNSSPNLKPINEEKLSSSLADMNSIYMPFMLPINAGSENALLTSLNLNTSTAVPFGALSIGLGSLTGFQVTPPSPLFACSQAFTSAMPIAPTPFDHPSLSDGGLASIPIEPTVGQIPEEMTAFNSFLTSVRRLEALFHQHNSALITTLNL</sequence>
<name>A0A0B2VIZ4_TOXCA</name>
<evidence type="ECO:0000256" key="3">
    <source>
        <dbReference type="ARBA" id="ARBA00023125"/>
    </source>
</evidence>
<evidence type="ECO:0000256" key="1">
    <source>
        <dbReference type="ARBA" id="ARBA00022723"/>
    </source>
</evidence>
<dbReference type="STRING" id="6265.A0A0B2VIZ4"/>
<feature type="DNA-binding region" description="DM" evidence="5">
    <location>
        <begin position="121"/>
        <end position="166"/>
    </location>
</feature>
<evidence type="ECO:0000256" key="4">
    <source>
        <dbReference type="ARBA" id="ARBA00023242"/>
    </source>
</evidence>
<dbReference type="GO" id="GO:0005634">
    <property type="term" value="C:nucleus"/>
    <property type="evidence" value="ECO:0007669"/>
    <property type="project" value="UniProtKB-SubCell"/>
</dbReference>
<proteinExistence type="predicted"/>
<keyword evidence="2 5" id="KW-0862">Zinc</keyword>
<dbReference type="Gene3D" id="4.10.1040.10">
    <property type="entry name" value="DM DNA-binding domain"/>
    <property type="match status" value="2"/>
</dbReference>
<dbReference type="AlphaFoldDB" id="A0A0B2VIZ4"/>
<keyword evidence="4 5" id="KW-0539">Nucleus</keyword>
<evidence type="ECO:0000259" key="6">
    <source>
        <dbReference type="PROSITE" id="PS50809"/>
    </source>
</evidence>
<keyword evidence="8" id="KW-1185">Reference proteome</keyword>